<dbReference type="EMBL" id="LT960611">
    <property type="protein sequence ID" value="SON51416.1"/>
    <property type="molecule type" value="Genomic_DNA"/>
</dbReference>
<evidence type="ECO:0000256" key="1">
    <source>
        <dbReference type="ARBA" id="ARBA00005568"/>
    </source>
</evidence>
<dbReference type="SUPFAM" id="SSF51621">
    <property type="entry name" value="Phosphoenolpyruvate/pyruvate domain"/>
    <property type="match status" value="1"/>
</dbReference>
<evidence type="ECO:0000313" key="6">
    <source>
        <dbReference type="Proteomes" id="UP000235828"/>
    </source>
</evidence>
<evidence type="ECO:0000259" key="4">
    <source>
        <dbReference type="Pfam" id="PF03328"/>
    </source>
</evidence>
<evidence type="ECO:0000256" key="2">
    <source>
        <dbReference type="ARBA" id="ARBA00022723"/>
    </source>
</evidence>
<dbReference type="InterPro" id="IPR050251">
    <property type="entry name" value="HpcH-HpaI_aldolase"/>
</dbReference>
<dbReference type="InterPro" id="IPR040442">
    <property type="entry name" value="Pyrv_kinase-like_dom_sf"/>
</dbReference>
<dbReference type="Pfam" id="PF03328">
    <property type="entry name" value="HpcH_HpaI"/>
    <property type="match status" value="1"/>
</dbReference>
<dbReference type="PANTHER" id="PTHR30502">
    <property type="entry name" value="2-KETO-3-DEOXY-L-RHAMNONATE ALDOLASE"/>
    <property type="match status" value="1"/>
</dbReference>
<feature type="domain" description="HpcH/HpaI aldolase/citrate lyase" evidence="4">
    <location>
        <begin position="26"/>
        <end position="236"/>
    </location>
</feature>
<dbReference type="GO" id="GO:0016832">
    <property type="term" value="F:aldehyde-lyase activity"/>
    <property type="evidence" value="ECO:0007669"/>
    <property type="project" value="TreeGrafter"/>
</dbReference>
<keyword evidence="3" id="KW-0456">Lyase</keyword>
<dbReference type="Gene3D" id="3.20.20.60">
    <property type="entry name" value="Phosphoenolpyruvate-binding domains"/>
    <property type="match status" value="1"/>
</dbReference>
<sequence length="254" mass="28247">MLRENQLKQKLKNNETVYGIICSIPAPAMIELIAEAGYDFVIIDMEHVLINPETVENMIRIAESYSITPLVRVADFNVKTILRLLDGGAQGIVLPDVKNATEVLNAIQACKYHPVGHRSLNAGRPGSFGHHSLKQYIQKINDEIMLIAMIESATGVSNIEEIVSTEGLDMILEGAADLSQSLGVPWETSHPKVNDALQYCRKAGKKGEIWYGVIPRTPQDHNTWKDEGMNVFVLGDERGTAFRALRQKIDILKK</sequence>
<dbReference type="PANTHER" id="PTHR30502:SF0">
    <property type="entry name" value="PHOSPHOENOLPYRUVATE CARBOXYLASE FAMILY PROTEIN"/>
    <property type="match status" value="1"/>
</dbReference>
<accession>A0A2N8ZHS6</accession>
<dbReference type="RefSeq" id="WP_102523742.1">
    <property type="nucleotide sequence ID" value="NZ_LT960611.1"/>
</dbReference>
<dbReference type="GO" id="GO:0046872">
    <property type="term" value="F:metal ion binding"/>
    <property type="evidence" value="ECO:0007669"/>
    <property type="project" value="UniProtKB-KW"/>
</dbReference>
<dbReference type="InterPro" id="IPR015813">
    <property type="entry name" value="Pyrv/PenolPyrv_kinase-like_dom"/>
</dbReference>
<evidence type="ECO:0000313" key="5">
    <source>
        <dbReference type="EMBL" id="SON51416.1"/>
    </source>
</evidence>
<dbReference type="Proteomes" id="UP000235828">
    <property type="component" value="Chromosome A"/>
</dbReference>
<dbReference type="OrthoDB" id="86160at2"/>
<dbReference type="GO" id="GO:0005737">
    <property type="term" value="C:cytoplasm"/>
    <property type="evidence" value="ECO:0007669"/>
    <property type="project" value="TreeGrafter"/>
</dbReference>
<comment type="similarity">
    <text evidence="1">Belongs to the HpcH/HpaI aldolase family.</text>
</comment>
<reference evidence="5 6" key="1">
    <citation type="submission" date="2017-10" db="EMBL/GenBank/DDBJ databases">
        <authorList>
            <person name="Banno H."/>
            <person name="Chua N.-H."/>
        </authorList>
    </citation>
    <scope>NUCLEOTIDE SEQUENCE [LARGE SCALE GENOMIC DNA]</scope>
    <source>
        <strain evidence="5">Vibrio tapetis CECT4600</strain>
    </source>
</reference>
<dbReference type="InterPro" id="IPR005000">
    <property type="entry name" value="Aldolase/citrate-lyase_domain"/>
</dbReference>
<keyword evidence="6" id="KW-1185">Reference proteome</keyword>
<gene>
    <name evidence="5" type="ORF">VTAP4600_A3469</name>
</gene>
<proteinExistence type="inferred from homology"/>
<organism evidence="5 6">
    <name type="scientific">Vibrio tapetis subsp. tapetis</name>
    <dbReference type="NCBI Taxonomy" id="1671868"/>
    <lineage>
        <taxon>Bacteria</taxon>
        <taxon>Pseudomonadati</taxon>
        <taxon>Pseudomonadota</taxon>
        <taxon>Gammaproteobacteria</taxon>
        <taxon>Vibrionales</taxon>
        <taxon>Vibrionaceae</taxon>
        <taxon>Vibrio</taxon>
    </lineage>
</organism>
<dbReference type="KEGG" id="vta:A3469"/>
<evidence type="ECO:0000256" key="3">
    <source>
        <dbReference type="ARBA" id="ARBA00023239"/>
    </source>
</evidence>
<dbReference type="AlphaFoldDB" id="A0A2N8ZHS6"/>
<protein>
    <submittedName>
        <fullName evidence="5">Achromobactin biosynthetic protein AcsB</fullName>
    </submittedName>
</protein>
<name>A0A2N8ZHS6_9VIBR</name>
<keyword evidence="2" id="KW-0479">Metal-binding</keyword>